<protein>
    <submittedName>
        <fullName evidence="1">Uncharacterized protein</fullName>
    </submittedName>
</protein>
<keyword evidence="2" id="KW-1185">Reference proteome</keyword>
<proteinExistence type="predicted"/>
<gene>
    <name evidence="1" type="ORF">J40TS1_21040</name>
</gene>
<comment type="caution">
    <text evidence="1">The sequence shown here is derived from an EMBL/GenBank/DDBJ whole genome shotgun (WGS) entry which is preliminary data.</text>
</comment>
<dbReference type="AlphaFoldDB" id="A0A920CTZ5"/>
<reference evidence="1" key="1">
    <citation type="submission" date="2021-03" db="EMBL/GenBank/DDBJ databases">
        <title>Antimicrobial resistance genes in bacteria isolated from Japanese honey, and their potential for conferring macrolide and lincosamide resistance in the American foulbrood pathogen Paenibacillus larvae.</title>
        <authorList>
            <person name="Okamoto M."/>
            <person name="Kumagai M."/>
            <person name="Kanamori H."/>
            <person name="Takamatsu D."/>
        </authorList>
    </citation>
    <scope>NUCLEOTIDE SEQUENCE</scope>
    <source>
        <strain evidence="1">J40TS1</strain>
    </source>
</reference>
<evidence type="ECO:0000313" key="1">
    <source>
        <dbReference type="EMBL" id="GIP16462.1"/>
    </source>
</evidence>
<name>A0A920CTZ5_9BACL</name>
<accession>A0A920CTZ5</accession>
<dbReference type="Proteomes" id="UP000683139">
    <property type="component" value="Unassembled WGS sequence"/>
</dbReference>
<dbReference type="EMBL" id="BOSE01000003">
    <property type="protein sequence ID" value="GIP16462.1"/>
    <property type="molecule type" value="Genomic_DNA"/>
</dbReference>
<organism evidence="1 2">
    <name type="scientific">Paenibacillus montaniterrae</name>
    <dbReference type="NCBI Taxonomy" id="429341"/>
    <lineage>
        <taxon>Bacteria</taxon>
        <taxon>Bacillati</taxon>
        <taxon>Bacillota</taxon>
        <taxon>Bacilli</taxon>
        <taxon>Bacillales</taxon>
        <taxon>Paenibacillaceae</taxon>
        <taxon>Paenibacillus</taxon>
    </lineage>
</organism>
<evidence type="ECO:0000313" key="2">
    <source>
        <dbReference type="Proteomes" id="UP000683139"/>
    </source>
</evidence>
<sequence length="120" mass="13266">MTSNNNSGRLQLAVTSWSKPNRIGPVAASEYPMDCDMPDNEAASWAFFVRKLKKIIARLNADPPPIPSKMVHNGRSAFPLQYRPAIAAINKLAVMITSKRWFFMRPATIGMMNETGSAAI</sequence>